<name>A0A173GER1_9CAUD</name>
<accession>A0A173GER1</accession>
<organism evidence="1 2">
    <name type="scientific">Erwinia phage vB_EamM_Deimos-Minion</name>
    <dbReference type="NCBI Taxonomy" id="1815986"/>
    <lineage>
        <taxon>Viruses</taxon>
        <taxon>Duplodnaviria</taxon>
        <taxon>Heunggongvirae</taxon>
        <taxon>Uroviricota</taxon>
        <taxon>Caudoviricetes</taxon>
        <taxon>Chimalliviridae</taxon>
        <taxon>Agricanvirus</taxon>
        <taxon>Agricanvirus deimos</taxon>
    </lineage>
</organism>
<gene>
    <name evidence="1" type="ORF">DM_93</name>
</gene>
<dbReference type="EMBL" id="KU886225">
    <property type="protein sequence ID" value="ANH52191.1"/>
    <property type="molecule type" value="Genomic_DNA"/>
</dbReference>
<evidence type="ECO:0000313" key="1">
    <source>
        <dbReference type="EMBL" id="ANH52191.1"/>
    </source>
</evidence>
<protein>
    <submittedName>
        <fullName evidence="1">Putative HNH endonuclease</fullName>
    </submittedName>
</protein>
<proteinExistence type="predicted"/>
<keyword evidence="1" id="KW-0540">Nuclease</keyword>
<dbReference type="Gene3D" id="3.90.75.20">
    <property type="match status" value="1"/>
</dbReference>
<evidence type="ECO:0000313" key="2">
    <source>
        <dbReference type="Proteomes" id="UP000224360"/>
    </source>
</evidence>
<keyword evidence="2" id="KW-1185">Reference proteome</keyword>
<sequence>MHLLDSPDVWMPIPGFSRYEINEVGVVRNWNKQIISQSKWGDYLKVVIAADDGEQRMIMVHVALCLAFHGKRPDLGPNVLVVTVNHKDGNKENNTKSNVEWVSNSDNVLHAYKTRLNKTSQHVLIDDELTGERFSVHSYEELMRWVGSPHLKGRIFCSIYRDKLYQDRYRITELPGYEPGSGAAAAIQIKVFDIAAKHNLRKSAYDGYVFGSVDEASGMLSLSVSRIKTILRLGNLILFNGYLFMKANDMRTIPGFTKEQVEKSLRIFKAKQRRKNIY</sequence>
<dbReference type="InterPro" id="IPR044925">
    <property type="entry name" value="His-Me_finger_sf"/>
</dbReference>
<dbReference type="GO" id="GO:0004519">
    <property type="term" value="F:endonuclease activity"/>
    <property type="evidence" value="ECO:0007669"/>
    <property type="project" value="UniProtKB-KW"/>
</dbReference>
<keyword evidence="1" id="KW-0255">Endonuclease</keyword>
<dbReference type="Proteomes" id="UP000224360">
    <property type="component" value="Segment"/>
</dbReference>
<reference evidence="2" key="1">
    <citation type="submission" date="2016-03" db="EMBL/GenBank/DDBJ databases">
        <authorList>
            <person name="Sharma R."/>
            <person name="Jensen G.L."/>
            <person name="Kruger J.L."/>
            <person name="Esplin I.N.D."/>
            <person name="Jarvis T.M."/>
            <person name="Merrill B.D."/>
            <person name="Schoenhals J."/>
            <person name="Breakwell D.P."/>
            <person name="Hope S."/>
            <person name="Grose J.H."/>
        </authorList>
    </citation>
    <scope>NUCLEOTIDE SEQUENCE [LARGE SCALE GENOMIC DNA]</scope>
</reference>
<dbReference type="SUPFAM" id="SSF54060">
    <property type="entry name" value="His-Me finger endonucleases"/>
    <property type="match status" value="1"/>
</dbReference>
<keyword evidence="1" id="KW-0378">Hydrolase</keyword>